<accession>A0AA36B635</accession>
<dbReference type="InterPro" id="IPR036396">
    <property type="entry name" value="Cyt_P450_sf"/>
</dbReference>
<name>A0AA36B635_OCTVU</name>
<organism evidence="1 2">
    <name type="scientific">Octopus vulgaris</name>
    <name type="common">Common octopus</name>
    <dbReference type="NCBI Taxonomy" id="6645"/>
    <lineage>
        <taxon>Eukaryota</taxon>
        <taxon>Metazoa</taxon>
        <taxon>Spiralia</taxon>
        <taxon>Lophotrochozoa</taxon>
        <taxon>Mollusca</taxon>
        <taxon>Cephalopoda</taxon>
        <taxon>Coleoidea</taxon>
        <taxon>Octopodiformes</taxon>
        <taxon>Octopoda</taxon>
        <taxon>Incirrata</taxon>
        <taxon>Octopodidae</taxon>
        <taxon>Octopus</taxon>
    </lineage>
</organism>
<protein>
    <submittedName>
        <fullName evidence="1">Cytochrome P450 3A8-like</fullName>
    </submittedName>
</protein>
<dbReference type="GO" id="GO:0016705">
    <property type="term" value="F:oxidoreductase activity, acting on paired donors, with incorporation or reduction of molecular oxygen"/>
    <property type="evidence" value="ECO:0007669"/>
    <property type="project" value="InterPro"/>
</dbReference>
<evidence type="ECO:0000313" key="2">
    <source>
        <dbReference type="Proteomes" id="UP001162480"/>
    </source>
</evidence>
<proteinExistence type="predicted"/>
<dbReference type="Proteomes" id="UP001162480">
    <property type="component" value="Chromosome 9"/>
</dbReference>
<gene>
    <name evidence="1" type="ORF">OCTVUL_1B021526</name>
</gene>
<dbReference type="EMBL" id="OX597822">
    <property type="protein sequence ID" value="CAI9727826.1"/>
    <property type="molecule type" value="Genomic_DNA"/>
</dbReference>
<sequence>MDTRFFLLSGTMEYHHKCVRRIQAPTGYNGERRFTLSTTEMASKIESVLIALRQLSSNPIPHRHCRLLTEPTRLRQNLPQVPQRLHNKHVQEAGEDSAGRRNTFGKYKHSYLKKFGIPGPEAYAIVGHLFPLAYKGMVKFDSEMKKKYGKVVGFVKRFLTNEISFKRTNGTGYLLFHINMSKVNQDQL</sequence>
<dbReference type="GO" id="GO:0020037">
    <property type="term" value="F:heme binding"/>
    <property type="evidence" value="ECO:0007669"/>
    <property type="project" value="InterPro"/>
</dbReference>
<dbReference type="GO" id="GO:0005506">
    <property type="term" value="F:iron ion binding"/>
    <property type="evidence" value="ECO:0007669"/>
    <property type="project" value="InterPro"/>
</dbReference>
<reference evidence="1" key="1">
    <citation type="submission" date="2023-08" db="EMBL/GenBank/DDBJ databases">
        <authorList>
            <person name="Alioto T."/>
            <person name="Alioto T."/>
            <person name="Gomez Garrido J."/>
        </authorList>
    </citation>
    <scope>NUCLEOTIDE SEQUENCE</scope>
</reference>
<dbReference type="GO" id="GO:0004497">
    <property type="term" value="F:monooxygenase activity"/>
    <property type="evidence" value="ECO:0007669"/>
    <property type="project" value="InterPro"/>
</dbReference>
<dbReference type="AlphaFoldDB" id="A0AA36B635"/>
<evidence type="ECO:0000313" key="1">
    <source>
        <dbReference type="EMBL" id="CAI9727826.1"/>
    </source>
</evidence>
<keyword evidence="2" id="KW-1185">Reference proteome</keyword>
<dbReference type="Gene3D" id="1.10.630.10">
    <property type="entry name" value="Cytochrome P450"/>
    <property type="match status" value="1"/>
</dbReference>